<evidence type="ECO:0000256" key="1">
    <source>
        <dbReference type="SAM" id="MobiDB-lite"/>
    </source>
</evidence>
<feature type="region of interest" description="Disordered" evidence="1">
    <location>
        <begin position="37"/>
        <end position="95"/>
    </location>
</feature>
<gene>
    <name evidence="2" type="ORF">OSB04_022992</name>
</gene>
<protein>
    <submittedName>
        <fullName evidence="2">Uncharacterized protein</fullName>
    </submittedName>
</protein>
<organism evidence="2 3">
    <name type="scientific">Centaurea solstitialis</name>
    <name type="common">yellow star-thistle</name>
    <dbReference type="NCBI Taxonomy" id="347529"/>
    <lineage>
        <taxon>Eukaryota</taxon>
        <taxon>Viridiplantae</taxon>
        <taxon>Streptophyta</taxon>
        <taxon>Embryophyta</taxon>
        <taxon>Tracheophyta</taxon>
        <taxon>Spermatophyta</taxon>
        <taxon>Magnoliopsida</taxon>
        <taxon>eudicotyledons</taxon>
        <taxon>Gunneridae</taxon>
        <taxon>Pentapetalae</taxon>
        <taxon>asterids</taxon>
        <taxon>campanulids</taxon>
        <taxon>Asterales</taxon>
        <taxon>Asteraceae</taxon>
        <taxon>Carduoideae</taxon>
        <taxon>Cardueae</taxon>
        <taxon>Centaureinae</taxon>
        <taxon>Centaurea</taxon>
    </lineage>
</organism>
<feature type="compositionally biased region" description="Polar residues" evidence="1">
    <location>
        <begin position="70"/>
        <end position="95"/>
    </location>
</feature>
<comment type="caution">
    <text evidence="2">The sequence shown here is derived from an EMBL/GenBank/DDBJ whole genome shotgun (WGS) entry which is preliminary data.</text>
</comment>
<feature type="region of interest" description="Disordered" evidence="1">
    <location>
        <begin position="1"/>
        <end position="24"/>
    </location>
</feature>
<dbReference type="GO" id="GO:0055028">
    <property type="term" value="C:cortical microtubule"/>
    <property type="evidence" value="ECO:0007669"/>
    <property type="project" value="TreeGrafter"/>
</dbReference>
<evidence type="ECO:0000313" key="3">
    <source>
        <dbReference type="Proteomes" id="UP001172457"/>
    </source>
</evidence>
<keyword evidence="3" id="KW-1185">Reference proteome</keyword>
<proteinExistence type="predicted"/>
<dbReference type="PANTHER" id="PTHR31949">
    <property type="entry name" value="GASTRIC MUCIN-LIKE PROTEIN"/>
    <property type="match status" value="1"/>
</dbReference>
<accession>A0AA38SIB1</accession>
<dbReference type="EMBL" id="JARYMX010000006">
    <property type="protein sequence ID" value="KAJ9543285.1"/>
    <property type="molecule type" value="Genomic_DNA"/>
</dbReference>
<sequence length="106" mass="11554">MNRNSDSLIGNGGGRNNLHTNGFHNHNIQKSVLDDDDDLLSFSSSNQEEDGKHDYDWLLTPPGTPLLPSSDGNDSQPTSVAPRRNSSVRSGSTVKTSRVSFLLLVF</sequence>
<dbReference type="PANTHER" id="PTHR31949:SF2">
    <property type="entry name" value="OS05G0480600 PROTEIN"/>
    <property type="match status" value="1"/>
</dbReference>
<reference evidence="2" key="1">
    <citation type="submission" date="2023-03" db="EMBL/GenBank/DDBJ databases">
        <title>Chromosome-scale reference genome and RAD-based genetic map of yellow starthistle (Centaurea solstitialis) reveal putative structural variation and QTLs associated with invader traits.</title>
        <authorList>
            <person name="Reatini B."/>
            <person name="Cang F.A."/>
            <person name="Jiang Q."/>
            <person name="Mckibben M.T.W."/>
            <person name="Barker M.S."/>
            <person name="Rieseberg L.H."/>
            <person name="Dlugosch K.M."/>
        </authorList>
    </citation>
    <scope>NUCLEOTIDE SEQUENCE</scope>
    <source>
        <strain evidence="2">CAN-66</strain>
        <tissue evidence="2">Leaf</tissue>
    </source>
</reference>
<dbReference type="AlphaFoldDB" id="A0AA38SIB1"/>
<name>A0AA38SIB1_9ASTR</name>
<evidence type="ECO:0000313" key="2">
    <source>
        <dbReference type="EMBL" id="KAJ9543285.1"/>
    </source>
</evidence>
<dbReference type="Proteomes" id="UP001172457">
    <property type="component" value="Chromosome 6"/>
</dbReference>
<dbReference type="GO" id="GO:0043622">
    <property type="term" value="P:cortical microtubule organization"/>
    <property type="evidence" value="ECO:0007669"/>
    <property type="project" value="TreeGrafter"/>
</dbReference>